<protein>
    <submittedName>
        <fullName evidence="2">Meiosis regulator and mRNA stability factor 1 isoform X1</fullName>
    </submittedName>
</protein>
<evidence type="ECO:0000313" key="1">
    <source>
        <dbReference type="Proteomes" id="UP001732720"/>
    </source>
</evidence>
<name>A0AC58LE34_CASCN</name>
<accession>A0AC58LE34</accession>
<gene>
    <name evidence="2" type="primary">Marf1</name>
</gene>
<dbReference type="Proteomes" id="UP001732720">
    <property type="component" value="Chromosome 17"/>
</dbReference>
<proteinExistence type="predicted"/>
<dbReference type="RefSeq" id="XP_073915404.1">
    <property type="nucleotide sequence ID" value="XM_074059303.1"/>
</dbReference>
<evidence type="ECO:0000313" key="2">
    <source>
        <dbReference type="RefSeq" id="XP_073915404.1"/>
    </source>
</evidence>
<keyword evidence="1" id="KW-1185">Reference proteome</keyword>
<reference evidence="2" key="1">
    <citation type="submission" date="2025-08" db="UniProtKB">
        <authorList>
            <consortium name="RefSeq"/>
        </authorList>
    </citation>
    <scope>IDENTIFICATION</scope>
</reference>
<sequence>MMEGNGTENPCSRTLGWLQQDNDAKPWLWKFSNCFSRPEQTLPLSPQTKEYMENKKVAVELKDVPSPLHAGSKLFPAVPLPDIHSLQQPKIQLSTVPKVSCCAHCPNDPSTSPMRFGGGGGGGGGGGSSSGSGGTGSLIHAGALLDSQSTRTITCQVGSGFAFQSASSLQNASARNNLAGIASDFPSMCVESNLSSCKHLPCCGKIHFQSCHSNVHKLHQFPTLQGCTSAGYLPCSDFPSGAPGHLEEHLSQSELTPHLCTNSLHLNVVPPVCLKGSLYCEDCLNKPARNNIIDAAKVWPNIPPPNTQPAPLAIPLCNGCGTKGTRKETTLLLAPSLGKAASKFGSPEVAIAGQVLENLPPIGVFWDIENCSVPSGRSATTVVQRIREKFFKGHREAEFICVCDISKENKEVIQELNNCQVTVAHINATAKNAADDKLRQSLRRFANTHTAPATVVLVSTDVNFALELSDLRHRHGFHIILVHKNQASEALLHHANELIRFEEFISDLPPRLPLKMPQCHTLLYVYNLPANKDGKSISNRLKRLSDNCGGKVLSITGCSAILRFINQDSAERAQKRMENEDVFGNRIIVSFTPKTRELCEAKSSNAIADKVKSPKKLKNQKLCLIKDASEQSSSAKAMPGKGSQANSGSATKNTNVKSLQELCRMESKTGNRNTEPQQGHLRLAAPLHSSPSSAGPTLKNSGMTEPLYRGNPKKENLSARSVSSSPVEKKDKEETVFQVSYPSAFSKLIASRQVSPLLTSQSWSPSRSMSPNLLNRASPLAFNVATSNSGADCPDPFANGADIQVSNIDYRLSRKELQQLIQEAFSRHGKVKSVELSPHTDYQLKAVVQMETLQEAICAVNSLHRYKIGSKKILVSLATGAANKSLSLLSAETMSILQDAPACCLPLFKFTDLYEKKGDENTRLRMRTLGRMDFSLGGGDNRRLTLVEGKSERGHRALERQEEEFGHKLNVSDLYKLTDMVAIREQGNGRLVCLLPSSQARQSPLGSSQSHDGSSTNCSPIIFEELEYHEPVCRQHCSNKDFSEHEFDPDAYKIPFVILSLKTFASQVHSLLQTHEGTVPLLSFPDCYAAEFGDLEEVQENHGGVPLEHFITCIPGVNIATAQNGVKVVKWIHNKPPPPNTDPWLLRSKSPVGNPQLIQFSREVIDLLKNQPSCVIPISNFIPSYHHHFAKQCRVSDYGYSKLIELLEAVPHVLQILGMGSKRLLTLTHRAQVKRFTQDLLKLLKSQASKQVIVREFSQAYHWCFSKDWDVTEYGVCELIDIISEIPDTIICLSQQDNDTVICIPKRERTQDEIERTKQFSKDVVDLLRHQPHFRMPFNKFIPSYHHHFGRQCKLAYYGFTKLLELFEAIPDILQVLECGEEKILTLTEVERFKALAAQFVKLLRSQKDNCLMMADLLTEYARTFGYTFRLQDYDVSSVSALTQKLCHVVKVADMESGKQIQLINRKSLRSLTAQLLVLLMSWEGTTYLSVDELKRHYETTHSTPLNPCEYGFMTLSELLKSLPYLVEVFTNDKNEECVKLTSLYLFAKNVRSLLHTYHYQQIFLHDFSMAYAKYVGETLQPKTYGYSSVEELLGAIPQVVWIKGHGHKRIVVLKNDMKSRLSSLGLCPTSHENQLADSERILEVPESSCPAPKLQLGTGPSQTEQELLRLASSSPVDLLCAPVPSCLPSPQLRPDPVILQPADLIQFEERPREPAEIMILNQEENIEIPVPVKKEKLPSEPSSSCAPAAAPVPPGPSSEAPESLLSKNPVESPAKKQPKNRVKLAANFSFAPITKL</sequence>
<organism evidence="1 2">
    <name type="scientific">Castor canadensis</name>
    <name type="common">American beaver</name>
    <dbReference type="NCBI Taxonomy" id="51338"/>
    <lineage>
        <taxon>Eukaryota</taxon>
        <taxon>Metazoa</taxon>
        <taxon>Chordata</taxon>
        <taxon>Craniata</taxon>
        <taxon>Vertebrata</taxon>
        <taxon>Euteleostomi</taxon>
        <taxon>Mammalia</taxon>
        <taxon>Eutheria</taxon>
        <taxon>Euarchontoglires</taxon>
        <taxon>Glires</taxon>
        <taxon>Rodentia</taxon>
        <taxon>Castorimorpha</taxon>
        <taxon>Castoridae</taxon>
        <taxon>Castor</taxon>
    </lineage>
</organism>